<protein>
    <submittedName>
        <fullName evidence="3">Uncharacterized conserved membrane protein</fullName>
    </submittedName>
</protein>
<feature type="transmembrane region" description="Helical" evidence="2">
    <location>
        <begin position="421"/>
        <end position="440"/>
    </location>
</feature>
<dbReference type="PANTHER" id="PTHR34289">
    <property type="entry name" value="PROTEIN, PUTATIVE (DUF819)-RELATED"/>
    <property type="match status" value="1"/>
</dbReference>
<feature type="transmembrane region" description="Helical" evidence="2">
    <location>
        <begin position="205"/>
        <end position="225"/>
    </location>
</feature>
<dbReference type="eggNOG" id="COG5505">
    <property type="taxonomic scope" value="Bacteria"/>
</dbReference>
<dbReference type="AlphaFoldDB" id="Q2S3W7"/>
<feature type="transmembrane region" description="Helical" evidence="2">
    <location>
        <begin position="350"/>
        <end position="372"/>
    </location>
</feature>
<dbReference type="EMBL" id="CP000159">
    <property type="protein sequence ID" value="ABC44059.1"/>
    <property type="molecule type" value="Genomic_DNA"/>
</dbReference>
<dbReference type="PANTHER" id="PTHR34289:SF8">
    <property type="entry name" value="DUF819 DOMAIN-CONTAINING PROTEIN"/>
    <property type="match status" value="1"/>
</dbReference>
<accession>Q2S3W7</accession>
<feature type="transmembrane region" description="Helical" evidence="2">
    <location>
        <begin position="173"/>
        <end position="193"/>
    </location>
</feature>
<name>Q2S3W7_SALRD</name>
<feature type="transmembrane region" description="Helical" evidence="2">
    <location>
        <begin position="392"/>
        <end position="409"/>
    </location>
</feature>
<reference evidence="3 4" key="1">
    <citation type="journal article" date="2005" name="Proc. Natl. Acad. Sci. U.S.A.">
        <title>The genome of Salinibacter ruber: convergence and gene exchange among hyperhalophilic bacteria and archaea.</title>
        <authorList>
            <person name="Mongodin E.F."/>
            <person name="Nelson K.E."/>
            <person name="Daugherty S."/>
            <person name="Deboy R.T."/>
            <person name="Wister J."/>
            <person name="Khouri H."/>
            <person name="Weidman J."/>
            <person name="Walsh D.A."/>
            <person name="Papke R.T."/>
            <person name="Sanchez Perez G."/>
            <person name="Sharma A.K."/>
            <person name="Nesbo C.L."/>
            <person name="MacLeod D."/>
            <person name="Bapteste E."/>
            <person name="Doolittle W.F."/>
            <person name="Charlebois R.L."/>
            <person name="Legault B."/>
            <person name="Rodriguez-Valera F."/>
        </authorList>
    </citation>
    <scope>NUCLEOTIDE SEQUENCE [LARGE SCALE GENOMIC DNA]</scope>
    <source>
        <strain evidence="4">DSM 13855 / CECT 5946 / M31</strain>
    </source>
</reference>
<dbReference type="OrthoDB" id="653763at2"/>
<proteinExistence type="predicted"/>
<feature type="transmembrane region" description="Helical" evidence="2">
    <location>
        <begin position="473"/>
        <end position="498"/>
    </location>
</feature>
<gene>
    <name evidence="3" type="ordered locus">SRU_0982</name>
</gene>
<dbReference type="KEGG" id="sru:SRU_0982"/>
<evidence type="ECO:0000313" key="3">
    <source>
        <dbReference type="EMBL" id="ABC44059.1"/>
    </source>
</evidence>
<dbReference type="Proteomes" id="UP000008674">
    <property type="component" value="Chromosome"/>
</dbReference>
<dbReference type="InterPro" id="IPR008537">
    <property type="entry name" value="DUF819"/>
</dbReference>
<organism evidence="3 4">
    <name type="scientific">Salinibacter ruber (strain DSM 13855 / M31)</name>
    <dbReference type="NCBI Taxonomy" id="309807"/>
    <lineage>
        <taxon>Bacteria</taxon>
        <taxon>Pseudomonadati</taxon>
        <taxon>Rhodothermota</taxon>
        <taxon>Rhodothermia</taxon>
        <taxon>Rhodothermales</taxon>
        <taxon>Salinibacteraceae</taxon>
        <taxon>Salinibacter</taxon>
    </lineage>
</organism>
<keyword evidence="2" id="KW-0472">Membrane</keyword>
<feature type="coiled-coil region" evidence="1">
    <location>
        <begin position="326"/>
        <end position="353"/>
    </location>
</feature>
<dbReference type="Pfam" id="PF05684">
    <property type="entry name" value="DUF819"/>
    <property type="match status" value="1"/>
</dbReference>
<evidence type="ECO:0000256" key="2">
    <source>
        <dbReference type="SAM" id="Phobius"/>
    </source>
</evidence>
<feature type="transmembrane region" description="Helical" evidence="2">
    <location>
        <begin position="231"/>
        <end position="254"/>
    </location>
</feature>
<dbReference type="EnsemblBacteria" id="ABC44059">
    <property type="protein sequence ID" value="ABC44059"/>
    <property type="gene ID" value="SRU_0982"/>
</dbReference>
<keyword evidence="1" id="KW-0175">Coiled coil</keyword>
<keyword evidence="2" id="KW-1133">Transmembrane helix</keyword>
<feature type="transmembrane region" description="Helical" evidence="2">
    <location>
        <begin position="144"/>
        <end position="161"/>
    </location>
</feature>
<dbReference type="HOGENOM" id="CLU_034724_1_0_10"/>
<dbReference type="STRING" id="309807.SRU_0982"/>
<evidence type="ECO:0000256" key="1">
    <source>
        <dbReference type="SAM" id="Coils"/>
    </source>
</evidence>
<keyword evidence="4" id="KW-1185">Reference proteome</keyword>
<sequence length="532" mass="56711">MPAEIGDRGTCAFVRSARTQPVRSLGRVLQRRPRSRGFLHRPAFRHAKLFLAHKPLRLRPRIKQLHPPPQTQIIGSSLRGGSLWGVANFSSSIPMPHASCSSQTLCLPSAVDPLLTLCQIVGGFVTVSPCLSCLVFASPLVSEPMAIIALFSAILGIVFWLDSFEVFEPAFKYLPPVIWAYFVPMLCTTVGLTPAESPVYDWMSAYLLPFSLFLLMVTVDLKAILRLGPMALFMMCAGTLGIIVGGPVVFALFGPFFEDPVAWKGFAALSGSWIGGTANMVAMKQSFGTPDSTLGPLLVVDVVAGYGWMGVLIFLSAYQAHFDDWIQADTSAMDRLNEKMKNMEDQLRPVTLRDLALMIGLALAATVAAKTIGATMPEIGTADATVISTDTWAILLVVTGGLLLSFTPLQEMENAGASRLGYFALYLLLTSIGAKADLAAVLDVPLYLLAGVLWILIHIAFLLAAARMVKAPLFFVATGSMANVGGAASAPIVAGVYLPAMAPVGLLMGVAGYILGIYAALGCGWLIGLVAV</sequence>
<keyword evidence="2" id="KW-0812">Transmembrane</keyword>
<feature type="transmembrane region" description="Helical" evidence="2">
    <location>
        <begin position="510"/>
        <end position="531"/>
    </location>
</feature>
<feature type="transmembrane region" description="Helical" evidence="2">
    <location>
        <begin position="446"/>
        <end position="466"/>
    </location>
</feature>
<feature type="transmembrane region" description="Helical" evidence="2">
    <location>
        <begin position="294"/>
        <end position="315"/>
    </location>
</feature>
<evidence type="ECO:0000313" key="4">
    <source>
        <dbReference type="Proteomes" id="UP000008674"/>
    </source>
</evidence>